<keyword evidence="5 6" id="KW-0732">Signal</keyword>
<sequence length="155" mass="17880">MGLFNTHLKLALAVLVIALLEAPIIFAKTQDDLGEDIVIGLVPVTISVSNLLTEEIWGLNFTIHCKSKEDDIGIHEIPFLKRYEWKFRVNFWGTTLFFCSVKWRDGEGTWDLFEAKRDMSRCYSHCSWIARKDGLYGYTDTGETDIIFKWSKPPN</sequence>
<keyword evidence="3 6" id="KW-0713">Self-incompatibility</keyword>
<dbReference type="GO" id="GO:0060320">
    <property type="term" value="P:rejection of self pollen"/>
    <property type="evidence" value="ECO:0007669"/>
    <property type="project" value="UniProtKB-KW"/>
</dbReference>
<name>A0AAP0X390_LIQFO</name>
<dbReference type="Proteomes" id="UP001415857">
    <property type="component" value="Unassembled WGS sequence"/>
</dbReference>
<evidence type="ECO:0000256" key="1">
    <source>
        <dbReference type="ARBA" id="ARBA00004613"/>
    </source>
</evidence>
<evidence type="ECO:0000256" key="2">
    <source>
        <dbReference type="ARBA" id="ARBA00005581"/>
    </source>
</evidence>
<keyword evidence="8" id="KW-1185">Reference proteome</keyword>
<comment type="caution">
    <text evidence="7">The sequence shown here is derived from an EMBL/GenBank/DDBJ whole genome shotgun (WGS) entry which is preliminary data.</text>
</comment>
<comment type="subcellular location">
    <subcellularLocation>
        <location evidence="1 6">Secreted</location>
    </subcellularLocation>
</comment>
<dbReference type="Pfam" id="PF05938">
    <property type="entry name" value="Self-incomp_S1"/>
    <property type="match status" value="1"/>
</dbReference>
<gene>
    <name evidence="7" type="ORF">L1049_016685</name>
</gene>
<keyword evidence="4 6" id="KW-0964">Secreted</keyword>
<feature type="chain" id="PRO_5042665265" description="S-protein homolog" evidence="6">
    <location>
        <begin position="28"/>
        <end position="155"/>
    </location>
</feature>
<evidence type="ECO:0000256" key="6">
    <source>
        <dbReference type="RuleBase" id="RU367044"/>
    </source>
</evidence>
<accession>A0AAP0X390</accession>
<dbReference type="EMBL" id="JBBPBK010000003">
    <property type="protein sequence ID" value="KAK9288236.1"/>
    <property type="molecule type" value="Genomic_DNA"/>
</dbReference>
<evidence type="ECO:0000313" key="7">
    <source>
        <dbReference type="EMBL" id="KAK9288236.1"/>
    </source>
</evidence>
<dbReference type="PANTHER" id="PTHR31232:SF43">
    <property type="entry name" value="S-PROTEIN HOMOLOG 29-RELATED"/>
    <property type="match status" value="1"/>
</dbReference>
<dbReference type="AlphaFoldDB" id="A0AAP0X390"/>
<evidence type="ECO:0000256" key="3">
    <source>
        <dbReference type="ARBA" id="ARBA00022471"/>
    </source>
</evidence>
<evidence type="ECO:0000256" key="4">
    <source>
        <dbReference type="ARBA" id="ARBA00022525"/>
    </source>
</evidence>
<dbReference type="GO" id="GO:0005576">
    <property type="term" value="C:extracellular region"/>
    <property type="evidence" value="ECO:0007669"/>
    <property type="project" value="UniProtKB-SubCell"/>
</dbReference>
<dbReference type="InterPro" id="IPR010264">
    <property type="entry name" value="Self-incomp_S1"/>
</dbReference>
<reference evidence="7 8" key="1">
    <citation type="journal article" date="2024" name="Plant J.">
        <title>Genome sequences and population genomics reveal climatic adaptation and genomic divergence between two closely related sweetgum species.</title>
        <authorList>
            <person name="Xu W.Q."/>
            <person name="Ren C.Q."/>
            <person name="Zhang X.Y."/>
            <person name="Comes H.P."/>
            <person name="Liu X.H."/>
            <person name="Li Y.G."/>
            <person name="Kettle C.J."/>
            <person name="Jalonen R."/>
            <person name="Gaisberger H."/>
            <person name="Ma Y.Z."/>
            <person name="Qiu Y.X."/>
        </authorList>
    </citation>
    <scope>NUCLEOTIDE SEQUENCE [LARGE SCALE GENOMIC DNA]</scope>
    <source>
        <strain evidence="7">Hangzhou</strain>
    </source>
</reference>
<organism evidence="7 8">
    <name type="scientific">Liquidambar formosana</name>
    <name type="common">Formosan gum</name>
    <dbReference type="NCBI Taxonomy" id="63359"/>
    <lineage>
        <taxon>Eukaryota</taxon>
        <taxon>Viridiplantae</taxon>
        <taxon>Streptophyta</taxon>
        <taxon>Embryophyta</taxon>
        <taxon>Tracheophyta</taxon>
        <taxon>Spermatophyta</taxon>
        <taxon>Magnoliopsida</taxon>
        <taxon>eudicotyledons</taxon>
        <taxon>Gunneridae</taxon>
        <taxon>Pentapetalae</taxon>
        <taxon>Saxifragales</taxon>
        <taxon>Altingiaceae</taxon>
        <taxon>Liquidambar</taxon>
    </lineage>
</organism>
<comment type="similarity">
    <text evidence="2 6">Belongs to the plant self-incompatibility (S1) protein family.</text>
</comment>
<protein>
    <recommendedName>
        <fullName evidence="6">S-protein homolog</fullName>
    </recommendedName>
</protein>
<feature type="signal peptide" evidence="6">
    <location>
        <begin position="1"/>
        <end position="27"/>
    </location>
</feature>
<evidence type="ECO:0000313" key="8">
    <source>
        <dbReference type="Proteomes" id="UP001415857"/>
    </source>
</evidence>
<proteinExistence type="inferred from homology"/>
<evidence type="ECO:0000256" key="5">
    <source>
        <dbReference type="ARBA" id="ARBA00022729"/>
    </source>
</evidence>
<dbReference type="PANTHER" id="PTHR31232">
    <property type="match status" value="1"/>
</dbReference>